<dbReference type="PROSITE" id="PS50268">
    <property type="entry name" value="CADHERIN_2"/>
    <property type="match status" value="2"/>
</dbReference>
<evidence type="ECO:0000256" key="7">
    <source>
        <dbReference type="SAM" id="Phobius"/>
    </source>
</evidence>
<keyword evidence="7" id="KW-1133">Transmembrane helix</keyword>
<dbReference type="InterPro" id="IPR015919">
    <property type="entry name" value="Cadherin-like_sf"/>
</dbReference>
<dbReference type="InterPro" id="IPR056989">
    <property type="entry name" value="PCDH15_12th_dom"/>
</dbReference>
<evidence type="ECO:0000256" key="3">
    <source>
        <dbReference type="ARBA" id="ARBA00022837"/>
    </source>
</evidence>
<keyword evidence="7" id="KW-0812">Transmembrane</keyword>
<feature type="transmembrane region" description="Helical" evidence="7">
    <location>
        <begin position="359"/>
        <end position="381"/>
    </location>
</feature>
<feature type="compositionally biased region" description="Polar residues" evidence="6">
    <location>
        <begin position="523"/>
        <end position="533"/>
    </location>
</feature>
<feature type="region of interest" description="Disordered" evidence="6">
    <location>
        <begin position="731"/>
        <end position="941"/>
    </location>
</feature>
<dbReference type="InterPro" id="IPR039808">
    <property type="entry name" value="Cadherin"/>
</dbReference>
<dbReference type="GO" id="GO:0007156">
    <property type="term" value="P:homophilic cell adhesion via plasma membrane adhesion molecules"/>
    <property type="evidence" value="ECO:0007669"/>
    <property type="project" value="InterPro"/>
</dbReference>
<feature type="compositionally biased region" description="Basic and acidic residues" evidence="6">
    <location>
        <begin position="851"/>
        <end position="874"/>
    </location>
</feature>
<feature type="domain" description="Cadherin" evidence="8">
    <location>
        <begin position="29"/>
        <end position="128"/>
    </location>
</feature>
<reference evidence="9" key="1">
    <citation type="submission" date="2020-07" db="EMBL/GenBank/DDBJ databases">
        <title>Clarias magur genome sequencing, assembly and annotation.</title>
        <authorList>
            <person name="Kushwaha B."/>
            <person name="Kumar R."/>
            <person name="Das P."/>
            <person name="Joshi C.G."/>
            <person name="Kumar D."/>
            <person name="Nagpure N.S."/>
            <person name="Pandey M."/>
            <person name="Agarwal S."/>
            <person name="Srivastava S."/>
            <person name="Singh M."/>
            <person name="Sahoo L."/>
            <person name="Jayasankar P."/>
            <person name="Meher P.K."/>
            <person name="Koringa P.G."/>
            <person name="Iquebal M.A."/>
            <person name="Das S.P."/>
            <person name="Bit A."/>
            <person name="Patnaik S."/>
            <person name="Patel N."/>
            <person name="Shah T.M."/>
            <person name="Hinsu A."/>
            <person name="Jena J.K."/>
        </authorList>
    </citation>
    <scope>NUCLEOTIDE SEQUENCE</scope>
    <source>
        <strain evidence="9">CIFAMagur01</strain>
        <tissue evidence="9">Testis</tissue>
    </source>
</reference>
<dbReference type="GO" id="GO:0008013">
    <property type="term" value="F:beta-catenin binding"/>
    <property type="evidence" value="ECO:0007669"/>
    <property type="project" value="TreeGrafter"/>
</dbReference>
<evidence type="ECO:0000259" key="8">
    <source>
        <dbReference type="PROSITE" id="PS50268"/>
    </source>
</evidence>
<accession>A0A8J4TUD4</accession>
<dbReference type="SUPFAM" id="SSF49313">
    <property type="entry name" value="Cadherin-like"/>
    <property type="match status" value="2"/>
</dbReference>
<dbReference type="PRINTS" id="PR00205">
    <property type="entry name" value="CADHERIN"/>
</dbReference>
<evidence type="ECO:0000256" key="6">
    <source>
        <dbReference type="SAM" id="MobiDB-lite"/>
    </source>
</evidence>
<dbReference type="Gene3D" id="2.60.40.60">
    <property type="entry name" value="Cadherins"/>
    <property type="match status" value="2"/>
</dbReference>
<keyword evidence="10" id="KW-1185">Reference proteome</keyword>
<proteinExistence type="predicted"/>
<dbReference type="AlphaFoldDB" id="A0A8J4TUD4"/>
<feature type="region of interest" description="Disordered" evidence="6">
    <location>
        <begin position="503"/>
        <end position="557"/>
    </location>
</feature>
<feature type="non-terminal residue" evidence="9">
    <location>
        <position position="941"/>
    </location>
</feature>
<dbReference type="GO" id="GO:0016477">
    <property type="term" value="P:cell migration"/>
    <property type="evidence" value="ECO:0007669"/>
    <property type="project" value="TreeGrafter"/>
</dbReference>
<gene>
    <name evidence="9" type="ORF">DAT39_018298</name>
</gene>
<protein>
    <submittedName>
        <fullName evidence="9">Protocadherin-15 isoform X1</fullName>
    </submittedName>
</protein>
<dbReference type="CDD" id="cd11304">
    <property type="entry name" value="Cadherin_repeat"/>
    <property type="match status" value="2"/>
</dbReference>
<evidence type="ECO:0000256" key="1">
    <source>
        <dbReference type="ARBA" id="ARBA00004370"/>
    </source>
</evidence>
<feature type="non-terminal residue" evidence="9">
    <location>
        <position position="1"/>
    </location>
</feature>
<dbReference type="OrthoDB" id="10029135at2759"/>
<dbReference type="SMART" id="SM00112">
    <property type="entry name" value="CA"/>
    <property type="match status" value="2"/>
</dbReference>
<dbReference type="Proteomes" id="UP000727407">
    <property type="component" value="Unassembled WGS sequence"/>
</dbReference>
<feature type="region of interest" description="Disordered" evidence="6">
    <location>
        <begin position="603"/>
        <end position="622"/>
    </location>
</feature>
<feature type="compositionally biased region" description="Acidic residues" evidence="6">
    <location>
        <begin position="765"/>
        <end position="775"/>
    </location>
</feature>
<feature type="domain" description="Cadherin" evidence="8">
    <location>
        <begin position="129"/>
        <end position="243"/>
    </location>
</feature>
<dbReference type="Pfam" id="PF23206">
    <property type="entry name" value="PCDH15_12th"/>
    <property type="match status" value="1"/>
</dbReference>
<evidence type="ECO:0000313" key="9">
    <source>
        <dbReference type="EMBL" id="KAF5891996.1"/>
    </source>
</evidence>
<evidence type="ECO:0000313" key="10">
    <source>
        <dbReference type="Proteomes" id="UP000727407"/>
    </source>
</evidence>
<evidence type="ECO:0000256" key="5">
    <source>
        <dbReference type="PROSITE-ProRule" id="PRU00043"/>
    </source>
</evidence>
<dbReference type="GO" id="GO:0009653">
    <property type="term" value="P:anatomical structure morphogenesis"/>
    <property type="evidence" value="ECO:0007669"/>
    <property type="project" value="UniProtKB-ARBA"/>
</dbReference>
<keyword evidence="3 5" id="KW-0106">Calcium</keyword>
<dbReference type="GO" id="GO:0016342">
    <property type="term" value="C:catenin complex"/>
    <property type="evidence" value="ECO:0007669"/>
    <property type="project" value="TreeGrafter"/>
</dbReference>
<organism evidence="9 10">
    <name type="scientific">Clarias magur</name>
    <name type="common">Asian catfish</name>
    <name type="synonym">Macropteronotus magur</name>
    <dbReference type="NCBI Taxonomy" id="1594786"/>
    <lineage>
        <taxon>Eukaryota</taxon>
        <taxon>Metazoa</taxon>
        <taxon>Chordata</taxon>
        <taxon>Craniata</taxon>
        <taxon>Vertebrata</taxon>
        <taxon>Euteleostomi</taxon>
        <taxon>Actinopterygii</taxon>
        <taxon>Neopterygii</taxon>
        <taxon>Teleostei</taxon>
        <taxon>Ostariophysi</taxon>
        <taxon>Siluriformes</taxon>
        <taxon>Clariidae</taxon>
        <taxon>Clarias</taxon>
    </lineage>
</organism>
<dbReference type="InterPro" id="IPR020894">
    <property type="entry name" value="Cadherin_CS"/>
</dbReference>
<feature type="compositionally biased region" description="Acidic residues" evidence="6">
    <location>
        <begin position="738"/>
        <end position="757"/>
    </location>
</feature>
<sequence>DTQADGLKLLEELEWLVQILLFVQRFPPVSEKAPVGRVVGVILASAINQTIVYSITEGNEGGVFSLNNQTGAISTAKLLDFESNNSYMLRVEADSMRVISSNLRAPAKSNTAKVIIEVQDENDHPPFFTKQLYLAGVTEDAKTFTSVLQVEASDKDTGNYSAMKYELIIPPTAEGKDSFVIEPFTGVIKTAIMYRNMRRSYFRFDVVATDNYGEGLRGSAEVVVSVVNQLDMQVVVSNVPPTVVEQNKEQLIGILEHYVQDQIPGAKVVVESIGPRRYGETYEQEDYSSSDLMVYAIDPMTNRAVSRQELFKFLDGKLLDINKEFQPYLGRGSRILEIRTPDIVQSVKKAVQSLGYTEGALLALAVIIVIFCIPAILVVIITYRQFKERQAECAKTARIQMALPAGKPGGIAASNLYEELGDNTMRGYGHQEQQQLLRPSLLRPEELSMESGIDPGQDYYTQDYYNYDHGYDLPQYGSRRKLISQAGTYDEYGEVIVEDDGSYYYSPHESEGEISRQAKKLSLPQSQTLQRQPKWSLRDQVPRPEQSGSDPAGDAGIFRNSNPVISLNLMKLNKLLAAGKASGPPLPFRPPWRKARIFPMTEQAQSLELTKPTRGSDSSESGTVINGVFFQAKEGKTSGEKLFSRQLHTRSKCPSRNTDSSSDEKTSVSQESSDSERGIQYGFVNQSQEFTSKLESVNEGVFVNPYLDRCVVSSRYLHSNRQSVAFMTSFDSDKEQDISDESDSESSTELERDDSEDDSKTPTEQDSDTDTESGSENESATKDRNVSDSEKEAASHDSSDSHSKAAGTQKFVRSVLQTMNAKRFPKPRFASSVAEISSKVGFSFTQNPYRTSEETMHERKSKNEESETRNKDLKLLTGQEKGSKSQRKGSSSGSTVNLPPIAEEDEMTSARSLRSSLGNKWSTSGGGHPEDATEDSDADDG</sequence>
<dbReference type="InterPro" id="IPR002126">
    <property type="entry name" value="Cadherin-like_dom"/>
</dbReference>
<dbReference type="PROSITE" id="PS00232">
    <property type="entry name" value="CADHERIN_1"/>
    <property type="match status" value="1"/>
</dbReference>
<keyword evidence="2" id="KW-0677">Repeat</keyword>
<feature type="compositionally biased region" description="Polar residues" evidence="6">
    <location>
        <begin position="909"/>
        <end position="923"/>
    </location>
</feature>
<feature type="compositionally biased region" description="Basic and acidic residues" evidence="6">
    <location>
        <begin position="779"/>
        <end position="803"/>
    </location>
</feature>
<dbReference type="Pfam" id="PF00028">
    <property type="entry name" value="Cadherin"/>
    <property type="match status" value="2"/>
</dbReference>
<comment type="caution">
    <text evidence="9">The sequence shown here is derived from an EMBL/GenBank/DDBJ whole genome shotgun (WGS) entry which is preliminary data.</text>
</comment>
<feature type="region of interest" description="Disordered" evidence="6">
    <location>
        <begin position="643"/>
        <end position="679"/>
    </location>
</feature>
<comment type="subcellular location">
    <subcellularLocation>
        <location evidence="1">Membrane</location>
    </subcellularLocation>
</comment>
<keyword evidence="4 7" id="KW-0472">Membrane</keyword>
<dbReference type="GO" id="GO:0005509">
    <property type="term" value="F:calcium ion binding"/>
    <property type="evidence" value="ECO:0007669"/>
    <property type="project" value="UniProtKB-UniRule"/>
</dbReference>
<dbReference type="GO" id="GO:0045296">
    <property type="term" value="F:cadherin binding"/>
    <property type="evidence" value="ECO:0007669"/>
    <property type="project" value="TreeGrafter"/>
</dbReference>
<evidence type="ECO:0000256" key="4">
    <source>
        <dbReference type="ARBA" id="ARBA00023136"/>
    </source>
</evidence>
<evidence type="ECO:0000256" key="2">
    <source>
        <dbReference type="ARBA" id="ARBA00022737"/>
    </source>
</evidence>
<dbReference type="EMBL" id="QNUK01000534">
    <property type="protein sequence ID" value="KAF5891996.1"/>
    <property type="molecule type" value="Genomic_DNA"/>
</dbReference>
<name>A0A8J4TUD4_CLAMG</name>
<dbReference type="PANTHER" id="PTHR24027:SF442">
    <property type="entry name" value="PROTOCADHERIN-15 ISOFORM X1"/>
    <property type="match status" value="1"/>
</dbReference>
<feature type="compositionally biased region" description="Acidic residues" evidence="6">
    <location>
        <begin position="932"/>
        <end position="941"/>
    </location>
</feature>
<dbReference type="PANTHER" id="PTHR24027">
    <property type="entry name" value="CADHERIN-23"/>
    <property type="match status" value="1"/>
</dbReference>